<keyword evidence="1" id="KW-0479">Metal-binding</keyword>
<dbReference type="PANTHER" id="PTHR20956:SF12">
    <property type="entry name" value="FLYWCH-TYPE DOMAIN-CONTAINING PROTEIN"/>
    <property type="match status" value="1"/>
</dbReference>
<protein>
    <submittedName>
        <fullName evidence="6">Uncharacterized protein LOC106815741</fullName>
    </submittedName>
</protein>
<keyword evidence="3" id="KW-0862">Zinc</keyword>
<dbReference type="GeneID" id="106815741"/>
<keyword evidence="5" id="KW-1185">Reference proteome</keyword>
<dbReference type="PANTHER" id="PTHR20956">
    <property type="entry name" value="HEH2P"/>
    <property type="match status" value="1"/>
</dbReference>
<dbReference type="RefSeq" id="XP_014675736.1">
    <property type="nucleotide sequence ID" value="XM_014820250.1"/>
</dbReference>
<name>A0ABM1EU65_PRICU</name>
<feature type="domain" description="FLYWCH-type" evidence="4">
    <location>
        <begin position="246"/>
        <end position="304"/>
    </location>
</feature>
<reference evidence="6" key="1">
    <citation type="submission" date="2025-08" db="UniProtKB">
        <authorList>
            <consortium name="RefSeq"/>
        </authorList>
    </citation>
    <scope>IDENTIFICATION</scope>
</reference>
<organism evidence="5 6">
    <name type="scientific">Priapulus caudatus</name>
    <name type="common">Priapulid worm</name>
    <dbReference type="NCBI Taxonomy" id="37621"/>
    <lineage>
        <taxon>Eukaryota</taxon>
        <taxon>Metazoa</taxon>
        <taxon>Ecdysozoa</taxon>
        <taxon>Scalidophora</taxon>
        <taxon>Priapulida</taxon>
        <taxon>Priapulimorpha</taxon>
        <taxon>Priapulimorphida</taxon>
        <taxon>Priapulidae</taxon>
        <taxon>Priapulus</taxon>
    </lineage>
</organism>
<evidence type="ECO:0000313" key="5">
    <source>
        <dbReference type="Proteomes" id="UP000695022"/>
    </source>
</evidence>
<accession>A0ABM1EU65</accession>
<evidence type="ECO:0000313" key="6">
    <source>
        <dbReference type="RefSeq" id="XP_014675736.1"/>
    </source>
</evidence>
<proteinExistence type="predicted"/>
<evidence type="ECO:0000259" key="4">
    <source>
        <dbReference type="Pfam" id="PF04500"/>
    </source>
</evidence>
<dbReference type="InterPro" id="IPR007588">
    <property type="entry name" value="Znf_FLYWCH"/>
</dbReference>
<dbReference type="Proteomes" id="UP000695022">
    <property type="component" value="Unplaced"/>
</dbReference>
<keyword evidence="2" id="KW-0863">Zinc-finger</keyword>
<sequence>MYTSKQLSSEIETKISIIEALTAQYHTLSTESAQVDTLMATEQRQMPRHFLTHITDAAFNFFLAIEKECVQLLTQHRFATLGAAVLSDTTTQLERNATLYDLWLKAIISPHASYDVVETEDADIALEVGRHLNSIVQLVCAKPEEVFKELLHRYMQNDAPVDSTHLELSSGRDATYTILNVSAIASTSNAAVENPPASELIASFEVTRRDVEDEPEVVKDSLQEPELLDSVLPDTAVTFTLVEQGSQRARAKLVSSDGYEYTRKVSKGNFTYWRCSKRSNAINCPATVSQKGAQFKKNTRDHIHQADKAALNKVVIKKEVRTTCSVNVHYDA</sequence>
<dbReference type="Pfam" id="PF04500">
    <property type="entry name" value="FLYWCH"/>
    <property type="match status" value="1"/>
</dbReference>
<evidence type="ECO:0000256" key="3">
    <source>
        <dbReference type="ARBA" id="ARBA00022833"/>
    </source>
</evidence>
<evidence type="ECO:0000256" key="2">
    <source>
        <dbReference type="ARBA" id="ARBA00022771"/>
    </source>
</evidence>
<dbReference type="Gene3D" id="2.20.25.240">
    <property type="match status" value="1"/>
</dbReference>
<gene>
    <name evidence="6" type="primary">LOC106815741</name>
</gene>
<evidence type="ECO:0000256" key="1">
    <source>
        <dbReference type="ARBA" id="ARBA00022723"/>
    </source>
</evidence>